<dbReference type="NCBIfam" id="TIGR00084">
    <property type="entry name" value="ruvA"/>
    <property type="match status" value="1"/>
</dbReference>
<comment type="caution">
    <text evidence="6">Lacks conserved residue(s) required for the propagation of feature annotation.</text>
</comment>
<accession>E9SB30</accession>
<protein>
    <recommendedName>
        <fullName evidence="6">Holliday junction branch migration complex subunit RuvA</fullName>
    </recommendedName>
</protein>
<dbReference type="GO" id="GO:0005737">
    <property type="term" value="C:cytoplasm"/>
    <property type="evidence" value="ECO:0007669"/>
    <property type="project" value="UniProtKB-SubCell"/>
</dbReference>
<feature type="domain" description="Helix-hairpin-helix DNA-binding motif class 1" evidence="7">
    <location>
        <begin position="107"/>
        <end position="126"/>
    </location>
</feature>
<dbReference type="InterPro" id="IPR036267">
    <property type="entry name" value="RuvA_C_sf"/>
</dbReference>
<reference evidence="8 9" key="1">
    <citation type="submission" date="2011-02" db="EMBL/GenBank/DDBJ databases">
        <authorList>
            <person name="Nelson K.E."/>
            <person name="Sutton G."/>
            <person name="Torralba M."/>
            <person name="Durkin S."/>
            <person name="Harkins D."/>
            <person name="Montgomery R."/>
            <person name="Ziemer C."/>
            <person name="Klaassens E."/>
            <person name="Ocuiv P."/>
            <person name="Morrison M."/>
        </authorList>
    </citation>
    <scope>NUCLEOTIDE SEQUENCE [LARGE SCALE GENOMIC DNA]</scope>
    <source>
        <strain evidence="8 9">8</strain>
    </source>
</reference>
<dbReference type="Pfam" id="PF01330">
    <property type="entry name" value="RuvA_N"/>
    <property type="match status" value="1"/>
</dbReference>
<evidence type="ECO:0000256" key="3">
    <source>
        <dbReference type="ARBA" id="ARBA00023125"/>
    </source>
</evidence>
<dbReference type="GO" id="GO:0048476">
    <property type="term" value="C:Holliday junction resolvase complex"/>
    <property type="evidence" value="ECO:0007669"/>
    <property type="project" value="UniProtKB-UniRule"/>
</dbReference>
<evidence type="ECO:0000313" key="9">
    <source>
        <dbReference type="Proteomes" id="UP000004259"/>
    </source>
</evidence>
<comment type="subunit">
    <text evidence="6">Homotetramer. Forms an RuvA(8)-RuvB(12)-Holliday junction (HJ) complex. HJ DNA is sandwiched between 2 RuvA tetramers; dsDNA enters through RuvA and exits via RuvB. An RuvB hexamer assembles on each DNA strand where it exits the tetramer. Each RuvB hexamer is contacted by two RuvA subunits (via domain III) on 2 adjacent RuvB subunits; this complex drives branch migration. In the full resolvosome a probable DNA-RuvA(4)-RuvB(12)-RuvC(2) complex forms which resolves the HJ.</text>
</comment>
<dbReference type="GO" id="GO:0006281">
    <property type="term" value="P:DNA repair"/>
    <property type="evidence" value="ECO:0007669"/>
    <property type="project" value="UniProtKB-UniRule"/>
</dbReference>
<evidence type="ECO:0000256" key="6">
    <source>
        <dbReference type="HAMAP-Rule" id="MF_00031"/>
    </source>
</evidence>
<keyword evidence="8" id="KW-0067">ATP-binding</keyword>
<evidence type="ECO:0000256" key="4">
    <source>
        <dbReference type="ARBA" id="ARBA00023172"/>
    </source>
</evidence>
<dbReference type="eggNOG" id="COG0632">
    <property type="taxonomic scope" value="Bacteria"/>
</dbReference>
<keyword evidence="8" id="KW-0547">Nucleotide-binding</keyword>
<dbReference type="RefSeq" id="WP_002848539.1">
    <property type="nucleotide sequence ID" value="NZ_ADKM02000062.1"/>
</dbReference>
<name>E9SB30_RUMAL</name>
<keyword evidence="1 6" id="KW-0963">Cytoplasm</keyword>
<dbReference type="Gene3D" id="2.40.50.140">
    <property type="entry name" value="Nucleic acid-binding proteins"/>
    <property type="match status" value="1"/>
</dbReference>
<dbReference type="Gene3D" id="1.10.8.10">
    <property type="entry name" value="DNA helicase RuvA subunit, C-terminal domain"/>
    <property type="match status" value="1"/>
</dbReference>
<keyword evidence="9" id="KW-1185">Reference proteome</keyword>
<dbReference type="AlphaFoldDB" id="E9SB30"/>
<comment type="function">
    <text evidence="6">The RuvA-RuvB-RuvC complex processes Holliday junction (HJ) DNA during genetic recombination and DNA repair, while the RuvA-RuvB complex plays an important role in the rescue of blocked DNA replication forks via replication fork reversal (RFR). RuvA specifically binds to HJ cruciform DNA, conferring on it an open structure. The RuvB hexamer acts as an ATP-dependent pump, pulling dsDNA into and through the RuvAB complex. HJ branch migration allows RuvC to scan DNA until it finds its consensus sequence, where it cleaves and resolves the cruciform DNA.</text>
</comment>
<sequence>MIYSVRGKLIHTDGEMAVVECGGVGYACKTTFYTLQKIAGESEVMLYTYLAVRENDVDLFGFSTTEELRCFKMLITVSGVGPKAALSILSSNSPSQFALTVATGDHKSLTKCKGIGAKTAQRIVLELKDKIAKENTISVRGGDTVSAAPVMGGALQEAVTALIVLGYSEGEAAQALAGADPNATVEELIKKALIALAKF</sequence>
<keyword evidence="5 6" id="KW-0234">DNA repair</keyword>
<gene>
    <name evidence="6 8" type="primary">ruvA</name>
    <name evidence="8" type="ORF">CUS_8143</name>
</gene>
<dbReference type="GO" id="GO:0000400">
    <property type="term" value="F:four-way junction DNA binding"/>
    <property type="evidence" value="ECO:0007669"/>
    <property type="project" value="UniProtKB-UniRule"/>
</dbReference>
<keyword evidence="8" id="KW-0347">Helicase</keyword>
<comment type="subcellular location">
    <subcellularLocation>
        <location evidence="6">Cytoplasm</location>
    </subcellularLocation>
</comment>
<feature type="region of interest" description="Domain III" evidence="6">
    <location>
        <begin position="154"/>
        <end position="199"/>
    </location>
</feature>
<feature type="domain" description="Helix-hairpin-helix DNA-binding motif class 1" evidence="7">
    <location>
        <begin position="72"/>
        <end position="91"/>
    </location>
</feature>
<dbReference type="OrthoDB" id="5293449at2"/>
<comment type="domain">
    <text evidence="6">Has three domains with a flexible linker between the domains II and III and assumes an 'L' shape. Domain III is highly mobile and contacts RuvB.</text>
</comment>
<dbReference type="Proteomes" id="UP000004259">
    <property type="component" value="Unassembled WGS sequence"/>
</dbReference>
<dbReference type="InterPro" id="IPR000085">
    <property type="entry name" value="RuvA"/>
</dbReference>
<dbReference type="Gene3D" id="1.10.150.20">
    <property type="entry name" value="5' to 3' exonuclease, C-terminal subdomain"/>
    <property type="match status" value="1"/>
</dbReference>
<dbReference type="Pfam" id="PF07499">
    <property type="entry name" value="RuvA_C"/>
    <property type="match status" value="1"/>
</dbReference>
<dbReference type="GO" id="GO:0016787">
    <property type="term" value="F:hydrolase activity"/>
    <property type="evidence" value="ECO:0007669"/>
    <property type="project" value="UniProtKB-KW"/>
</dbReference>
<keyword evidence="2 6" id="KW-0227">DNA damage</keyword>
<dbReference type="SUPFAM" id="SSF50249">
    <property type="entry name" value="Nucleic acid-binding proteins"/>
    <property type="match status" value="1"/>
</dbReference>
<keyword evidence="3 6" id="KW-0238">DNA-binding</keyword>
<dbReference type="GO" id="GO:0009379">
    <property type="term" value="C:Holliday junction helicase complex"/>
    <property type="evidence" value="ECO:0007669"/>
    <property type="project" value="InterPro"/>
</dbReference>
<dbReference type="GO" id="GO:0006310">
    <property type="term" value="P:DNA recombination"/>
    <property type="evidence" value="ECO:0007669"/>
    <property type="project" value="UniProtKB-UniRule"/>
</dbReference>
<evidence type="ECO:0000256" key="1">
    <source>
        <dbReference type="ARBA" id="ARBA00022490"/>
    </source>
</evidence>
<evidence type="ECO:0000256" key="2">
    <source>
        <dbReference type="ARBA" id="ARBA00022763"/>
    </source>
</evidence>
<dbReference type="STRING" id="246199.CUS_8143"/>
<dbReference type="HAMAP" id="MF_00031">
    <property type="entry name" value="DNA_HJ_migration_RuvA"/>
    <property type="match status" value="1"/>
</dbReference>
<dbReference type="SUPFAM" id="SSF47781">
    <property type="entry name" value="RuvA domain 2-like"/>
    <property type="match status" value="1"/>
</dbReference>
<evidence type="ECO:0000313" key="8">
    <source>
        <dbReference type="EMBL" id="EGC03687.1"/>
    </source>
</evidence>
<dbReference type="InterPro" id="IPR003583">
    <property type="entry name" value="Hlx-hairpin-Hlx_DNA-bd_motif"/>
</dbReference>
<dbReference type="Pfam" id="PF14520">
    <property type="entry name" value="HHH_5"/>
    <property type="match status" value="1"/>
</dbReference>
<evidence type="ECO:0000259" key="7">
    <source>
        <dbReference type="SMART" id="SM00278"/>
    </source>
</evidence>
<dbReference type="InterPro" id="IPR011114">
    <property type="entry name" value="RuvA_C"/>
</dbReference>
<proteinExistence type="inferred from homology"/>
<keyword evidence="4 6" id="KW-0233">DNA recombination</keyword>
<dbReference type="InterPro" id="IPR013849">
    <property type="entry name" value="DNA_helicase_Holl-junc_RuvA_I"/>
</dbReference>
<comment type="caution">
    <text evidence="8">The sequence shown here is derived from an EMBL/GenBank/DDBJ whole genome shotgun (WGS) entry which is preliminary data.</text>
</comment>
<evidence type="ECO:0000256" key="5">
    <source>
        <dbReference type="ARBA" id="ARBA00023204"/>
    </source>
</evidence>
<organism evidence="8 9">
    <name type="scientific">Ruminococcus albus 8</name>
    <dbReference type="NCBI Taxonomy" id="246199"/>
    <lineage>
        <taxon>Bacteria</taxon>
        <taxon>Bacillati</taxon>
        <taxon>Bacillota</taxon>
        <taxon>Clostridia</taxon>
        <taxon>Eubacteriales</taxon>
        <taxon>Oscillospiraceae</taxon>
        <taxon>Ruminococcus</taxon>
    </lineage>
</organism>
<dbReference type="CDD" id="cd14332">
    <property type="entry name" value="UBA_RuvA_C"/>
    <property type="match status" value="1"/>
</dbReference>
<comment type="similarity">
    <text evidence="6">Belongs to the RuvA family.</text>
</comment>
<dbReference type="SMART" id="SM00278">
    <property type="entry name" value="HhH1"/>
    <property type="match status" value="2"/>
</dbReference>
<keyword evidence="8" id="KW-0378">Hydrolase</keyword>
<dbReference type="GO" id="GO:0009378">
    <property type="term" value="F:four-way junction helicase activity"/>
    <property type="evidence" value="ECO:0007669"/>
    <property type="project" value="InterPro"/>
</dbReference>
<dbReference type="InterPro" id="IPR012340">
    <property type="entry name" value="NA-bd_OB-fold"/>
</dbReference>
<dbReference type="SUPFAM" id="SSF46929">
    <property type="entry name" value="DNA helicase RuvA subunit, C-terminal domain"/>
    <property type="match status" value="1"/>
</dbReference>
<dbReference type="EMBL" id="ADKM02000062">
    <property type="protein sequence ID" value="EGC03687.1"/>
    <property type="molecule type" value="Genomic_DNA"/>
</dbReference>
<dbReference type="InterPro" id="IPR010994">
    <property type="entry name" value="RuvA_2-like"/>
</dbReference>
<dbReference type="GO" id="GO:0005524">
    <property type="term" value="F:ATP binding"/>
    <property type="evidence" value="ECO:0007669"/>
    <property type="project" value="InterPro"/>
</dbReference>